<dbReference type="EMBL" id="JAESWC010000002">
    <property type="protein sequence ID" value="MBL4935821.1"/>
    <property type="molecule type" value="Genomic_DNA"/>
</dbReference>
<evidence type="ECO:0000313" key="2">
    <source>
        <dbReference type="Proteomes" id="UP000632377"/>
    </source>
</evidence>
<gene>
    <name evidence="1" type="ORF">JK636_08620</name>
</gene>
<sequence length="162" mass="18733">MIDLSKALDFQGYLNKSTEEQKDRLLKTYETTKLSKKAEEEIKKLDKNVNVVVFSEGYCPDCVVTLPYVKRMQELNSNIKVFYYGMNGNKELLEEYTGTSRIPTVMTFTEDMEPKGAYVEVPQPIAEKAAVLPSEKQKELIKEYREGKYNNLIENELLDIIK</sequence>
<dbReference type="Proteomes" id="UP000632377">
    <property type="component" value="Unassembled WGS sequence"/>
</dbReference>
<accession>A0ABS1T904</accession>
<dbReference type="Gene3D" id="3.40.30.10">
    <property type="entry name" value="Glutaredoxin"/>
    <property type="match status" value="1"/>
</dbReference>
<comment type="caution">
    <text evidence="1">The sequence shown here is derived from an EMBL/GenBank/DDBJ whole genome shotgun (WGS) entry which is preliminary data.</text>
</comment>
<organism evidence="1 2">
    <name type="scientific">Clostridium rhizosphaerae</name>
    <dbReference type="NCBI Taxonomy" id="2803861"/>
    <lineage>
        <taxon>Bacteria</taxon>
        <taxon>Bacillati</taxon>
        <taxon>Bacillota</taxon>
        <taxon>Clostridia</taxon>
        <taxon>Eubacteriales</taxon>
        <taxon>Clostridiaceae</taxon>
        <taxon>Clostridium</taxon>
    </lineage>
</organism>
<reference evidence="1 2" key="1">
    <citation type="submission" date="2021-01" db="EMBL/GenBank/DDBJ databases">
        <title>Genome public.</title>
        <authorList>
            <person name="Liu C."/>
            <person name="Sun Q."/>
        </authorList>
    </citation>
    <scope>NUCLEOTIDE SEQUENCE [LARGE SCALE GENOMIC DNA]</scope>
    <source>
        <strain evidence="1 2">YIM B02515</strain>
    </source>
</reference>
<dbReference type="RefSeq" id="WP_202748410.1">
    <property type="nucleotide sequence ID" value="NZ_JAESWC010000002.1"/>
</dbReference>
<keyword evidence="2" id="KW-1185">Reference proteome</keyword>
<dbReference type="Pfam" id="PF14595">
    <property type="entry name" value="Thioredoxin_9"/>
    <property type="match status" value="1"/>
</dbReference>
<protein>
    <submittedName>
        <fullName evidence="1">Thioredoxin family protein</fullName>
    </submittedName>
</protein>
<dbReference type="InterPro" id="IPR036249">
    <property type="entry name" value="Thioredoxin-like_sf"/>
</dbReference>
<name>A0ABS1T904_9CLOT</name>
<evidence type="ECO:0000313" key="1">
    <source>
        <dbReference type="EMBL" id="MBL4935821.1"/>
    </source>
</evidence>
<dbReference type="PROSITE" id="PS51354">
    <property type="entry name" value="GLUTAREDOXIN_2"/>
    <property type="match status" value="1"/>
</dbReference>
<proteinExistence type="predicted"/>
<dbReference type="SUPFAM" id="SSF52833">
    <property type="entry name" value="Thioredoxin-like"/>
    <property type="match status" value="1"/>
</dbReference>